<dbReference type="RefSeq" id="WP_189324617.1">
    <property type="nucleotide sequence ID" value="NZ_BMPQ01000016.1"/>
</dbReference>
<accession>A0A917R4A5</accession>
<reference evidence="1" key="2">
    <citation type="submission" date="2020-09" db="EMBL/GenBank/DDBJ databases">
        <authorList>
            <person name="Sun Q."/>
            <person name="Ohkuma M."/>
        </authorList>
    </citation>
    <scope>NUCLEOTIDE SEQUENCE</scope>
    <source>
        <strain evidence="1">JCM 3035</strain>
    </source>
</reference>
<organism evidence="1 2">
    <name type="scientific">Streptomyces flaveus</name>
    <dbReference type="NCBI Taxonomy" id="66370"/>
    <lineage>
        <taxon>Bacteria</taxon>
        <taxon>Bacillati</taxon>
        <taxon>Actinomycetota</taxon>
        <taxon>Actinomycetes</taxon>
        <taxon>Kitasatosporales</taxon>
        <taxon>Streptomycetaceae</taxon>
        <taxon>Streptomyces</taxon>
        <taxon>Streptomyces aurantiacus group</taxon>
    </lineage>
</organism>
<evidence type="ECO:0000313" key="1">
    <source>
        <dbReference type="EMBL" id="GGK87768.1"/>
    </source>
</evidence>
<dbReference type="AlphaFoldDB" id="A0A917R4A5"/>
<name>A0A917R4A5_9ACTN</name>
<evidence type="ECO:0000313" key="2">
    <source>
        <dbReference type="Proteomes" id="UP000637788"/>
    </source>
</evidence>
<sequence length="236" mass="26242">MVLNVLLLLFVGYVVTSIWLKDRQAEEQAEDEVTAAVQQMRRRLSHEAEDGSLLGTEIQRAVEDKRPVRGRSEVRRDGRRVTVTVYYTGFVGGWLGPSGDDSGCYRFAVVPAAALPPVSVRELPEEECGFRTEPLRRRPPADVAEDVTAELRAAVAEGGPEAAAEDDVWWTDGVRIETTEIRDGELTALAWLYGEVGSRGRSCYEFRASDKPVTVTAKKLNEDECYRIEPKVGRQG</sequence>
<gene>
    <name evidence="1" type="ORF">GCM10010094_56180</name>
</gene>
<dbReference type="EMBL" id="BMPQ01000016">
    <property type="protein sequence ID" value="GGK87768.1"/>
    <property type="molecule type" value="Genomic_DNA"/>
</dbReference>
<keyword evidence="2" id="KW-1185">Reference proteome</keyword>
<dbReference type="Proteomes" id="UP000637788">
    <property type="component" value="Unassembled WGS sequence"/>
</dbReference>
<comment type="caution">
    <text evidence="1">The sequence shown here is derived from an EMBL/GenBank/DDBJ whole genome shotgun (WGS) entry which is preliminary data.</text>
</comment>
<reference evidence="1" key="1">
    <citation type="journal article" date="2014" name="Int. J. Syst. Evol. Microbiol.">
        <title>Complete genome sequence of Corynebacterium casei LMG S-19264T (=DSM 44701T), isolated from a smear-ripened cheese.</title>
        <authorList>
            <consortium name="US DOE Joint Genome Institute (JGI-PGF)"/>
            <person name="Walter F."/>
            <person name="Albersmeier A."/>
            <person name="Kalinowski J."/>
            <person name="Ruckert C."/>
        </authorList>
    </citation>
    <scope>NUCLEOTIDE SEQUENCE</scope>
    <source>
        <strain evidence="1">JCM 3035</strain>
    </source>
</reference>
<protein>
    <submittedName>
        <fullName evidence="1">Uncharacterized protein</fullName>
    </submittedName>
</protein>
<proteinExistence type="predicted"/>